<comment type="caution">
    <text evidence="2">The sequence shown here is derived from an EMBL/GenBank/DDBJ whole genome shotgun (WGS) entry which is preliminary data.</text>
</comment>
<feature type="region of interest" description="Disordered" evidence="1">
    <location>
        <begin position="197"/>
        <end position="256"/>
    </location>
</feature>
<name>A0A8H4J1P5_9PEZI</name>
<evidence type="ECO:0000256" key="1">
    <source>
        <dbReference type="SAM" id="MobiDB-lite"/>
    </source>
</evidence>
<organism evidence="2 3">
    <name type="scientific">Botryosphaeria dothidea</name>
    <dbReference type="NCBI Taxonomy" id="55169"/>
    <lineage>
        <taxon>Eukaryota</taxon>
        <taxon>Fungi</taxon>
        <taxon>Dikarya</taxon>
        <taxon>Ascomycota</taxon>
        <taxon>Pezizomycotina</taxon>
        <taxon>Dothideomycetes</taxon>
        <taxon>Dothideomycetes incertae sedis</taxon>
        <taxon>Botryosphaeriales</taxon>
        <taxon>Botryosphaeriaceae</taxon>
        <taxon>Botryosphaeria</taxon>
    </lineage>
</organism>
<protein>
    <submittedName>
        <fullName evidence="2">Uncharacterized protein</fullName>
    </submittedName>
</protein>
<keyword evidence="3" id="KW-1185">Reference proteome</keyword>
<evidence type="ECO:0000313" key="3">
    <source>
        <dbReference type="Proteomes" id="UP000572817"/>
    </source>
</evidence>
<proteinExistence type="predicted"/>
<reference evidence="2" key="1">
    <citation type="submission" date="2020-04" db="EMBL/GenBank/DDBJ databases">
        <title>Genome Assembly and Annotation of Botryosphaeria dothidea sdau 11-99, a Latent Pathogen of Apple Fruit Ring Rot in China.</title>
        <authorList>
            <person name="Yu C."/>
            <person name="Diao Y."/>
            <person name="Lu Q."/>
            <person name="Zhao J."/>
            <person name="Cui S."/>
            <person name="Peng C."/>
            <person name="He B."/>
            <person name="Liu H."/>
        </authorList>
    </citation>
    <scope>NUCLEOTIDE SEQUENCE [LARGE SCALE GENOMIC DNA]</scope>
    <source>
        <strain evidence="2">Sdau11-99</strain>
    </source>
</reference>
<dbReference type="OrthoDB" id="10633532at2759"/>
<feature type="region of interest" description="Disordered" evidence="1">
    <location>
        <begin position="440"/>
        <end position="471"/>
    </location>
</feature>
<evidence type="ECO:0000313" key="2">
    <source>
        <dbReference type="EMBL" id="KAF4311357.1"/>
    </source>
</evidence>
<accession>A0A8H4J1P5</accession>
<feature type="compositionally biased region" description="Basic and acidic residues" evidence="1">
    <location>
        <begin position="440"/>
        <end position="458"/>
    </location>
</feature>
<gene>
    <name evidence="2" type="ORF">GTA08_BOTSDO13083</name>
</gene>
<dbReference type="Proteomes" id="UP000572817">
    <property type="component" value="Unassembled WGS sequence"/>
</dbReference>
<sequence>MWKNNGQKVQEAKCARRFLMLFISHFVEHCESLPEIPKDKLRGRSKRTYAYEIASRETGEKVKDLRLMASWSRKYLAIATGAGLSRFLEISYDKSWFWEKKMNEADIHLACRSLRDQHGKMTEKEKKLRSSLDFQTAQHIMITLGRLGLAKEKLVEMNTGLTKVLGEFLDLESIRHGQIKQNNQNFYHRIENPRNATGEHVAQASSTDEHNLPTNAEESDYSAHTAALSADNNNNNNSSTPDELRFNPATRSPGRLIDNDYMQSGHTLEDEDAGSDFHGQHDAFRRDMAAGCTQNCATADSSSPQVPAYSRDNTESNTLPADYHDSDAAVGSALPAPYSDPLMIPPPREEPQQLYRLPPQRNAVAHCSPSLQILLQYLPDLTIPFASDAEKIPRARRSSPRRPPRGRVEHSVDFCFALHLEHHRVGYGFTVILLPSLAKEMRQEDHQEESKEESQEDRQDYEELGSREEED</sequence>
<feature type="region of interest" description="Disordered" evidence="1">
    <location>
        <begin position="296"/>
        <end position="317"/>
    </location>
</feature>
<dbReference type="AlphaFoldDB" id="A0A8H4J1P5"/>
<feature type="compositionally biased region" description="Polar residues" evidence="1">
    <location>
        <begin position="296"/>
        <end position="305"/>
    </location>
</feature>
<dbReference type="EMBL" id="WWBZ02000010">
    <property type="protein sequence ID" value="KAF4311357.1"/>
    <property type="molecule type" value="Genomic_DNA"/>
</dbReference>